<dbReference type="GO" id="GO:0016301">
    <property type="term" value="F:kinase activity"/>
    <property type="evidence" value="ECO:0007669"/>
    <property type="project" value="UniProtKB-KW"/>
</dbReference>
<dbReference type="InterPro" id="IPR011006">
    <property type="entry name" value="CheY-like_superfamily"/>
</dbReference>
<dbReference type="STRING" id="1121898.GCA_000422725_01939"/>
<dbReference type="PANTHER" id="PTHR44520:SF2">
    <property type="entry name" value="RESPONSE REGULATOR RCP1"/>
    <property type="match status" value="1"/>
</dbReference>
<dbReference type="SUPFAM" id="SSF52172">
    <property type="entry name" value="CheY-like"/>
    <property type="match status" value="1"/>
</dbReference>
<keyword evidence="3" id="KW-0418">Kinase</keyword>
<dbReference type="RefSeq" id="WP_026990766.1">
    <property type="nucleotide sequence ID" value="NZ_AUGP01000018.1"/>
</dbReference>
<dbReference type="Pfam" id="PF00072">
    <property type="entry name" value="Response_reg"/>
    <property type="match status" value="1"/>
</dbReference>
<dbReference type="PROSITE" id="PS50110">
    <property type="entry name" value="RESPONSE_REGULATORY"/>
    <property type="match status" value="1"/>
</dbReference>
<keyword evidence="3" id="KW-0808">Transferase</keyword>
<dbReference type="PANTHER" id="PTHR44520">
    <property type="entry name" value="RESPONSE REGULATOR RCP1-RELATED"/>
    <property type="match status" value="1"/>
</dbReference>
<sequence>MNLNGDIIIIEDDYEDREFLNEIIVEVLAHNGYNNKIVMIDDSSKVLSYLRAASESPFLIISDINMPGMDGFKLRQQIFEDQDLNDKCIPYIFLTTSGDNVELMKKAYGLSIQGYFTKPNDYAEYKLLMSDIIRYWKVAKIANRVGYNG</sequence>
<dbReference type="SMART" id="SM00448">
    <property type="entry name" value="REC"/>
    <property type="match status" value="1"/>
</dbReference>
<name>A0A0A2MP58_9FLAO</name>
<evidence type="ECO:0000313" key="4">
    <source>
        <dbReference type="Proteomes" id="UP000030111"/>
    </source>
</evidence>
<organism evidence="3 4">
    <name type="scientific">Flavobacterium subsaxonicum WB 4.1-42 = DSM 21790</name>
    <dbReference type="NCBI Taxonomy" id="1121898"/>
    <lineage>
        <taxon>Bacteria</taxon>
        <taxon>Pseudomonadati</taxon>
        <taxon>Bacteroidota</taxon>
        <taxon>Flavobacteriia</taxon>
        <taxon>Flavobacteriales</taxon>
        <taxon>Flavobacteriaceae</taxon>
        <taxon>Flavobacterium</taxon>
    </lineage>
</organism>
<comment type="caution">
    <text evidence="3">The sequence shown here is derived from an EMBL/GenBank/DDBJ whole genome shotgun (WGS) entry which is preliminary data.</text>
</comment>
<evidence type="ECO:0000259" key="2">
    <source>
        <dbReference type="PROSITE" id="PS50110"/>
    </source>
</evidence>
<feature type="modified residue" description="4-aspartylphosphate" evidence="1">
    <location>
        <position position="63"/>
    </location>
</feature>
<reference evidence="3 4" key="1">
    <citation type="submission" date="2013-09" db="EMBL/GenBank/DDBJ databases">
        <authorList>
            <person name="Zeng Z."/>
            <person name="Chen C."/>
        </authorList>
    </citation>
    <scope>NUCLEOTIDE SEQUENCE [LARGE SCALE GENOMIC DNA]</scope>
    <source>
        <strain evidence="3 4">WB 4.1-42</strain>
    </source>
</reference>
<dbReference type="InterPro" id="IPR052893">
    <property type="entry name" value="TCS_response_regulator"/>
</dbReference>
<keyword evidence="1" id="KW-0597">Phosphoprotein</keyword>
<dbReference type="eggNOG" id="COG0784">
    <property type="taxonomic scope" value="Bacteria"/>
</dbReference>
<dbReference type="Gene3D" id="3.40.50.2300">
    <property type="match status" value="1"/>
</dbReference>
<evidence type="ECO:0000256" key="1">
    <source>
        <dbReference type="PROSITE-ProRule" id="PRU00169"/>
    </source>
</evidence>
<evidence type="ECO:0000313" key="3">
    <source>
        <dbReference type="EMBL" id="KGO93223.1"/>
    </source>
</evidence>
<dbReference type="Proteomes" id="UP000030111">
    <property type="component" value="Unassembled WGS sequence"/>
</dbReference>
<dbReference type="InterPro" id="IPR001789">
    <property type="entry name" value="Sig_transdc_resp-reg_receiver"/>
</dbReference>
<feature type="domain" description="Response regulatory" evidence="2">
    <location>
        <begin position="6"/>
        <end position="133"/>
    </location>
</feature>
<dbReference type="GO" id="GO:0000160">
    <property type="term" value="P:phosphorelay signal transduction system"/>
    <property type="evidence" value="ECO:0007669"/>
    <property type="project" value="InterPro"/>
</dbReference>
<keyword evidence="4" id="KW-1185">Reference proteome</keyword>
<accession>A0A0A2MP58</accession>
<dbReference type="EMBL" id="JRLY01000005">
    <property type="protein sequence ID" value="KGO93223.1"/>
    <property type="molecule type" value="Genomic_DNA"/>
</dbReference>
<gene>
    <name evidence="3" type="ORF">Q766_07915</name>
</gene>
<protein>
    <submittedName>
        <fullName evidence="3">Histidine kinase</fullName>
    </submittedName>
</protein>
<dbReference type="AlphaFoldDB" id="A0A0A2MP58"/>
<proteinExistence type="predicted"/>
<dbReference type="OrthoDB" id="958614at2"/>